<dbReference type="GO" id="GO:0005829">
    <property type="term" value="C:cytosol"/>
    <property type="evidence" value="ECO:0007669"/>
    <property type="project" value="TreeGrafter"/>
</dbReference>
<reference evidence="6 7" key="1">
    <citation type="submission" date="2016-10" db="EMBL/GenBank/DDBJ databases">
        <authorList>
            <person name="de Groot N.N."/>
        </authorList>
    </citation>
    <scope>NUCLEOTIDE SEQUENCE [LARGE SCALE GENOMIC DNA]</scope>
    <source>
        <strain evidence="6 7">CGMCC 1.6848</strain>
    </source>
</reference>
<feature type="compositionally biased region" description="Basic residues" evidence="4">
    <location>
        <begin position="1"/>
        <end position="11"/>
    </location>
</feature>
<feature type="region of interest" description="Disordered" evidence="4">
    <location>
        <begin position="1"/>
        <end position="22"/>
    </location>
</feature>
<dbReference type="InterPro" id="IPR012318">
    <property type="entry name" value="HTH_CRP"/>
</dbReference>
<dbReference type="PANTHER" id="PTHR24567">
    <property type="entry name" value="CRP FAMILY TRANSCRIPTIONAL REGULATORY PROTEIN"/>
    <property type="match status" value="1"/>
</dbReference>
<dbReference type="InterPro" id="IPR036388">
    <property type="entry name" value="WH-like_DNA-bd_sf"/>
</dbReference>
<evidence type="ECO:0000256" key="4">
    <source>
        <dbReference type="SAM" id="MobiDB-lite"/>
    </source>
</evidence>
<dbReference type="Gene3D" id="2.60.120.10">
    <property type="entry name" value="Jelly Rolls"/>
    <property type="match status" value="1"/>
</dbReference>
<keyword evidence="7" id="KW-1185">Reference proteome</keyword>
<evidence type="ECO:0000256" key="2">
    <source>
        <dbReference type="ARBA" id="ARBA00023125"/>
    </source>
</evidence>
<dbReference type="SUPFAM" id="SSF46785">
    <property type="entry name" value="Winged helix' DNA-binding domain"/>
    <property type="match status" value="1"/>
</dbReference>
<dbReference type="GO" id="GO:0003677">
    <property type="term" value="F:DNA binding"/>
    <property type="evidence" value="ECO:0007669"/>
    <property type="project" value="UniProtKB-KW"/>
</dbReference>
<keyword evidence="3" id="KW-0804">Transcription</keyword>
<dbReference type="GO" id="GO:0016301">
    <property type="term" value="F:kinase activity"/>
    <property type="evidence" value="ECO:0007669"/>
    <property type="project" value="UniProtKB-KW"/>
</dbReference>
<dbReference type="SMART" id="SM00419">
    <property type="entry name" value="HTH_CRP"/>
    <property type="match status" value="1"/>
</dbReference>
<evidence type="ECO:0000313" key="7">
    <source>
        <dbReference type="Proteomes" id="UP000199040"/>
    </source>
</evidence>
<dbReference type="AlphaFoldDB" id="A0A1I3EZG7"/>
<dbReference type="PANTHER" id="PTHR24567:SF68">
    <property type="entry name" value="DNA-BINDING TRANSCRIPTIONAL DUAL REGULATOR CRP"/>
    <property type="match status" value="1"/>
</dbReference>
<proteinExistence type="predicted"/>
<dbReference type="SUPFAM" id="SSF51206">
    <property type="entry name" value="cAMP-binding domain-like"/>
    <property type="match status" value="1"/>
</dbReference>
<dbReference type="Gene3D" id="1.10.10.10">
    <property type="entry name" value="Winged helix-like DNA-binding domain superfamily/Winged helix DNA-binding domain"/>
    <property type="match status" value="1"/>
</dbReference>
<keyword evidence="1" id="KW-0805">Transcription regulation</keyword>
<evidence type="ECO:0000313" key="6">
    <source>
        <dbReference type="EMBL" id="SFI04260.1"/>
    </source>
</evidence>
<dbReference type="InterPro" id="IPR014710">
    <property type="entry name" value="RmlC-like_jellyroll"/>
</dbReference>
<dbReference type="InterPro" id="IPR000595">
    <property type="entry name" value="cNMP-bd_dom"/>
</dbReference>
<keyword evidence="6" id="KW-0418">Kinase</keyword>
<evidence type="ECO:0000256" key="1">
    <source>
        <dbReference type="ARBA" id="ARBA00023015"/>
    </source>
</evidence>
<dbReference type="STRING" id="442341.SAMN04487959_11579"/>
<dbReference type="Proteomes" id="UP000199040">
    <property type="component" value="Unassembled WGS sequence"/>
</dbReference>
<dbReference type="InterPro" id="IPR036390">
    <property type="entry name" value="WH_DNA-bd_sf"/>
</dbReference>
<keyword evidence="6" id="KW-0808">Transferase</keyword>
<dbReference type="Pfam" id="PF00027">
    <property type="entry name" value="cNMP_binding"/>
    <property type="match status" value="1"/>
</dbReference>
<evidence type="ECO:0000259" key="5">
    <source>
        <dbReference type="PROSITE" id="PS51063"/>
    </source>
</evidence>
<dbReference type="CDD" id="cd00038">
    <property type="entry name" value="CAP_ED"/>
    <property type="match status" value="1"/>
</dbReference>
<organism evidence="6 7">
    <name type="scientific">Modicisalibacter xianhensis</name>
    <dbReference type="NCBI Taxonomy" id="442341"/>
    <lineage>
        <taxon>Bacteria</taxon>
        <taxon>Pseudomonadati</taxon>
        <taxon>Pseudomonadota</taxon>
        <taxon>Gammaproteobacteria</taxon>
        <taxon>Oceanospirillales</taxon>
        <taxon>Halomonadaceae</taxon>
        <taxon>Modicisalibacter</taxon>
    </lineage>
</organism>
<sequence>MPMTRRIHKRDKLMAPGTETSHGGAGIRKAGAHAIDPLLFRLGNFMELAEADQLQFRESIVREVRVGKGKDVICENERPDYVHIVIDGWACRYKYLADGRRAILGYLIPGDVCDVHIALLDHMDHAVSTLTPASFALISRETVNHIFENNISLAYALFWASLVEESVQREWFVNNTGRPADKRLAHLLCELQMRHRAAGLTRTNCIDFPLVQQDLADAMGITVVHTNRVMQKLRSDGLISYDNKLLTILDWEGLKAFGDFDPRYMHLSEETLNL</sequence>
<dbReference type="Pfam" id="PF13545">
    <property type="entry name" value="HTH_Crp_2"/>
    <property type="match status" value="1"/>
</dbReference>
<dbReference type="PROSITE" id="PS51063">
    <property type="entry name" value="HTH_CRP_2"/>
    <property type="match status" value="1"/>
</dbReference>
<protein>
    <submittedName>
        <fullName evidence="6">cAMP-binding domain of CRP or a regulatory subunit of cAMP-dependent protein kinases</fullName>
    </submittedName>
</protein>
<evidence type="ECO:0000256" key="3">
    <source>
        <dbReference type="ARBA" id="ARBA00023163"/>
    </source>
</evidence>
<dbReference type="RefSeq" id="WP_177223450.1">
    <property type="nucleotide sequence ID" value="NZ_FOPY01000015.1"/>
</dbReference>
<name>A0A1I3EZG7_9GAMM</name>
<keyword evidence="2" id="KW-0238">DNA-binding</keyword>
<dbReference type="InterPro" id="IPR018490">
    <property type="entry name" value="cNMP-bd_dom_sf"/>
</dbReference>
<dbReference type="GO" id="GO:0003700">
    <property type="term" value="F:DNA-binding transcription factor activity"/>
    <property type="evidence" value="ECO:0007669"/>
    <property type="project" value="TreeGrafter"/>
</dbReference>
<accession>A0A1I3EZG7</accession>
<gene>
    <name evidence="6" type="ORF">SAMN04487959_11579</name>
</gene>
<dbReference type="EMBL" id="FOPY01000015">
    <property type="protein sequence ID" value="SFI04260.1"/>
    <property type="molecule type" value="Genomic_DNA"/>
</dbReference>
<feature type="domain" description="HTH crp-type" evidence="5">
    <location>
        <begin position="178"/>
        <end position="252"/>
    </location>
</feature>
<dbReference type="InterPro" id="IPR050397">
    <property type="entry name" value="Env_Response_Regulators"/>
</dbReference>